<organism evidence="2 3">
    <name type="scientific">Blastococcus goldschmidtiae</name>
    <dbReference type="NCBI Taxonomy" id="3075546"/>
    <lineage>
        <taxon>Bacteria</taxon>
        <taxon>Bacillati</taxon>
        <taxon>Actinomycetota</taxon>
        <taxon>Actinomycetes</taxon>
        <taxon>Geodermatophilales</taxon>
        <taxon>Geodermatophilaceae</taxon>
        <taxon>Blastococcus</taxon>
    </lineage>
</organism>
<evidence type="ECO:0000313" key="2">
    <source>
        <dbReference type="EMBL" id="MDT0276715.1"/>
    </source>
</evidence>
<feature type="region of interest" description="Disordered" evidence="1">
    <location>
        <begin position="1"/>
        <end position="24"/>
    </location>
</feature>
<dbReference type="EMBL" id="JAVREI010000008">
    <property type="protein sequence ID" value="MDT0276715.1"/>
    <property type="molecule type" value="Genomic_DNA"/>
</dbReference>
<gene>
    <name evidence="2" type="ORF">RM425_12460</name>
</gene>
<dbReference type="RefSeq" id="WP_311345533.1">
    <property type="nucleotide sequence ID" value="NZ_JAVREI010000008.1"/>
</dbReference>
<name>A0ABU2K949_9ACTN</name>
<proteinExistence type="predicted"/>
<sequence length="59" mass="6672">MLRVPSPHVVPMQTRQPNPEGAGEIPLRRLVKEAQRIRPSRIIVGGVRQEECLDPTQYA</sequence>
<evidence type="ECO:0000256" key="1">
    <source>
        <dbReference type="SAM" id="MobiDB-lite"/>
    </source>
</evidence>
<dbReference type="InterPro" id="IPR027417">
    <property type="entry name" value="P-loop_NTPase"/>
</dbReference>
<dbReference type="Gene3D" id="3.40.50.300">
    <property type="entry name" value="P-loop containing nucleotide triphosphate hydrolases"/>
    <property type="match status" value="1"/>
</dbReference>
<keyword evidence="3" id="KW-1185">Reference proteome</keyword>
<protein>
    <submittedName>
        <fullName evidence="2">ATPase, T2SS/T4P/T4SS family</fullName>
    </submittedName>
</protein>
<dbReference type="Proteomes" id="UP001183222">
    <property type="component" value="Unassembled WGS sequence"/>
</dbReference>
<evidence type="ECO:0000313" key="3">
    <source>
        <dbReference type="Proteomes" id="UP001183222"/>
    </source>
</evidence>
<accession>A0ABU2K949</accession>
<reference evidence="3" key="1">
    <citation type="submission" date="2023-07" db="EMBL/GenBank/DDBJ databases">
        <title>30 novel species of actinomycetes from the DSMZ collection.</title>
        <authorList>
            <person name="Nouioui I."/>
        </authorList>
    </citation>
    <scope>NUCLEOTIDE SEQUENCE [LARGE SCALE GENOMIC DNA]</scope>
    <source>
        <strain evidence="3">DSM 46792</strain>
    </source>
</reference>
<comment type="caution">
    <text evidence="2">The sequence shown here is derived from an EMBL/GenBank/DDBJ whole genome shotgun (WGS) entry which is preliminary data.</text>
</comment>